<proteinExistence type="predicted"/>
<organism evidence="1 2">
    <name type="scientific">Ambispora leptoticha</name>
    <dbReference type="NCBI Taxonomy" id="144679"/>
    <lineage>
        <taxon>Eukaryota</taxon>
        <taxon>Fungi</taxon>
        <taxon>Fungi incertae sedis</taxon>
        <taxon>Mucoromycota</taxon>
        <taxon>Glomeromycotina</taxon>
        <taxon>Glomeromycetes</taxon>
        <taxon>Archaeosporales</taxon>
        <taxon>Ambisporaceae</taxon>
        <taxon>Ambispora</taxon>
    </lineage>
</organism>
<keyword evidence="2" id="KW-1185">Reference proteome</keyword>
<dbReference type="EMBL" id="CAJVPS010039776">
    <property type="protein sequence ID" value="CAG8749445.1"/>
    <property type="molecule type" value="Genomic_DNA"/>
</dbReference>
<evidence type="ECO:0000313" key="1">
    <source>
        <dbReference type="EMBL" id="CAG8749445.1"/>
    </source>
</evidence>
<accession>A0A9N9NPQ3</accession>
<sequence length="46" mass="4966">NDKIVVELSNKQTKTIEEKEMVGENYNEKGGNKGKDGNGGIIAAIM</sequence>
<evidence type="ECO:0000313" key="2">
    <source>
        <dbReference type="Proteomes" id="UP000789508"/>
    </source>
</evidence>
<feature type="non-terminal residue" evidence="1">
    <location>
        <position position="1"/>
    </location>
</feature>
<reference evidence="1" key="1">
    <citation type="submission" date="2021-06" db="EMBL/GenBank/DDBJ databases">
        <authorList>
            <person name="Kallberg Y."/>
            <person name="Tangrot J."/>
            <person name="Rosling A."/>
        </authorList>
    </citation>
    <scope>NUCLEOTIDE SEQUENCE</scope>
    <source>
        <strain evidence="1">FL130A</strain>
    </source>
</reference>
<dbReference type="Proteomes" id="UP000789508">
    <property type="component" value="Unassembled WGS sequence"/>
</dbReference>
<name>A0A9N9NPQ3_9GLOM</name>
<feature type="non-terminal residue" evidence="1">
    <location>
        <position position="46"/>
    </location>
</feature>
<comment type="caution">
    <text evidence="1">The sequence shown here is derived from an EMBL/GenBank/DDBJ whole genome shotgun (WGS) entry which is preliminary data.</text>
</comment>
<protein>
    <submittedName>
        <fullName evidence="1">10400_t:CDS:1</fullName>
    </submittedName>
</protein>
<gene>
    <name evidence="1" type="ORF">ALEPTO_LOCUS13243</name>
</gene>
<dbReference type="AlphaFoldDB" id="A0A9N9NPQ3"/>